<dbReference type="PANTHER" id="PTHR35813">
    <property type="entry name" value="INNER MEMBRANE PROTEIN YBAN"/>
    <property type="match status" value="1"/>
</dbReference>
<dbReference type="OrthoDB" id="9816293at2"/>
<keyword evidence="1" id="KW-1003">Cell membrane</keyword>
<evidence type="ECO:0000313" key="4">
    <source>
        <dbReference type="Proteomes" id="UP000307999"/>
    </source>
</evidence>
<protein>
    <recommendedName>
        <fullName evidence="1">Inner membrane protein</fullName>
    </recommendedName>
</protein>
<dbReference type="AlphaFoldDB" id="A0A4U1B567"/>
<reference evidence="3 4" key="1">
    <citation type="submission" date="2019-04" db="EMBL/GenBank/DDBJ databases">
        <title>Thalassotalea guangxiensis sp. nov., isolated from sediment of the coastal wetland.</title>
        <authorList>
            <person name="Zheng S."/>
            <person name="Zhang D."/>
        </authorList>
    </citation>
    <scope>NUCLEOTIDE SEQUENCE [LARGE SCALE GENOMIC DNA]</scope>
    <source>
        <strain evidence="3 4">ZS-4</strain>
    </source>
</reference>
<accession>A0A4U1B567</accession>
<keyword evidence="2" id="KW-1133">Transmembrane helix</keyword>
<dbReference type="PIRSF" id="PIRSF016789">
    <property type="entry name" value="DUF454"/>
    <property type="match status" value="1"/>
</dbReference>
<keyword evidence="4" id="KW-1185">Reference proteome</keyword>
<name>A0A4U1B567_9GAMM</name>
<dbReference type="Pfam" id="PF04304">
    <property type="entry name" value="DUF454"/>
    <property type="match status" value="1"/>
</dbReference>
<evidence type="ECO:0000256" key="2">
    <source>
        <dbReference type="SAM" id="Phobius"/>
    </source>
</evidence>
<keyword evidence="2" id="KW-0812">Transmembrane</keyword>
<evidence type="ECO:0000256" key="1">
    <source>
        <dbReference type="PIRNR" id="PIRNR016789"/>
    </source>
</evidence>
<feature type="transmembrane region" description="Helical" evidence="2">
    <location>
        <begin position="71"/>
        <end position="90"/>
    </location>
</feature>
<proteinExistence type="predicted"/>
<keyword evidence="1" id="KW-0997">Cell inner membrane</keyword>
<dbReference type="InterPro" id="IPR007401">
    <property type="entry name" value="DUF454"/>
</dbReference>
<dbReference type="PANTHER" id="PTHR35813:SF1">
    <property type="entry name" value="INNER MEMBRANE PROTEIN YBAN"/>
    <property type="match status" value="1"/>
</dbReference>
<feature type="transmembrane region" description="Helical" evidence="2">
    <location>
        <begin position="96"/>
        <end position="116"/>
    </location>
</feature>
<dbReference type="GO" id="GO:0005886">
    <property type="term" value="C:plasma membrane"/>
    <property type="evidence" value="ECO:0007669"/>
    <property type="project" value="UniProtKB-SubCell"/>
</dbReference>
<dbReference type="Proteomes" id="UP000307999">
    <property type="component" value="Unassembled WGS sequence"/>
</dbReference>
<comment type="caution">
    <text evidence="3">The sequence shown here is derived from an EMBL/GenBank/DDBJ whole genome shotgun (WGS) entry which is preliminary data.</text>
</comment>
<keyword evidence="1 2" id="KW-0472">Membrane</keyword>
<dbReference type="EMBL" id="SWDB01000021">
    <property type="protein sequence ID" value="TKB45416.1"/>
    <property type="molecule type" value="Genomic_DNA"/>
</dbReference>
<sequence>MSRYLFLILGLVMVGLATLGAILPGLPTTPFVLVAAACFAKSSPRLHTWLRQNPVFGPLIINWQQHRCVSLRAKVLAVAMIIGFGGYSLFFAITNLWLQITVAIFLGIGLTVVLSLKTCPTSDS</sequence>
<comment type="subcellular location">
    <subcellularLocation>
        <location evidence="1">Cell inner membrane</location>
        <topology evidence="1">Multi-pass membrane protein</topology>
    </subcellularLocation>
</comment>
<organism evidence="3 4">
    <name type="scientific">Thalassotalea mangrovi</name>
    <dbReference type="NCBI Taxonomy" id="2572245"/>
    <lineage>
        <taxon>Bacteria</taxon>
        <taxon>Pseudomonadati</taxon>
        <taxon>Pseudomonadota</taxon>
        <taxon>Gammaproteobacteria</taxon>
        <taxon>Alteromonadales</taxon>
        <taxon>Colwelliaceae</taxon>
        <taxon>Thalassotalea</taxon>
    </lineage>
</organism>
<gene>
    <name evidence="3" type="ORF">E8M12_09015</name>
</gene>
<evidence type="ECO:0000313" key="3">
    <source>
        <dbReference type="EMBL" id="TKB45416.1"/>
    </source>
</evidence>